<evidence type="ECO:0000259" key="1">
    <source>
        <dbReference type="SMART" id="SM00873"/>
    </source>
</evidence>
<evidence type="ECO:0000313" key="2">
    <source>
        <dbReference type="EMBL" id="TCP18322.1"/>
    </source>
</evidence>
<feature type="domain" description="B3/B4 tRNA-binding" evidence="1">
    <location>
        <begin position="63"/>
        <end position="213"/>
    </location>
</feature>
<accession>A0A4R2NBH7</accession>
<dbReference type="RefSeq" id="WP_132748599.1">
    <property type="nucleotide sequence ID" value="NZ_SLXK01000071.1"/>
</dbReference>
<proteinExistence type="predicted"/>
<sequence length="222" mass="24778">MIHASISDTIKHKVPDFKVGLITYHDITIGVLPQLFGGHFSLFQEEIKLTFEEKSVTDLAGVSEWRKVFKSLGTDPSRYRPSHEALYRRLKKGQSIPSIHSAVDINNFFSLKYEIPLGIYDLGHLDGNVHVKIGGEQDEYEGIIGRVMSMNGKLLSADDIGAFGSPIVDSRRSMVTDKTKHALHIVYLRPTMAIDEASQLLKAIADMFTQVHGGSVDYHVIQ</sequence>
<dbReference type="AlphaFoldDB" id="A0A4R2NBH7"/>
<keyword evidence="3" id="KW-1185">Reference proteome</keyword>
<dbReference type="OrthoDB" id="9789812at2"/>
<dbReference type="InterPro" id="IPR005146">
    <property type="entry name" value="B3/B4_tRNA-bd"/>
</dbReference>
<dbReference type="SUPFAM" id="SSF56037">
    <property type="entry name" value="PheT/TilS domain"/>
    <property type="match status" value="1"/>
</dbReference>
<comment type="caution">
    <text evidence="2">The sequence shown here is derived from an EMBL/GenBank/DDBJ whole genome shotgun (WGS) entry which is preliminary data.</text>
</comment>
<dbReference type="InterPro" id="IPR020825">
    <property type="entry name" value="Phe-tRNA_synthase-like_B3/B4"/>
</dbReference>
<dbReference type="Proteomes" id="UP000295416">
    <property type="component" value="Unassembled WGS sequence"/>
</dbReference>
<gene>
    <name evidence="2" type="ORF">EV207_17123</name>
</gene>
<dbReference type="GO" id="GO:0003723">
    <property type="term" value="F:RNA binding"/>
    <property type="evidence" value="ECO:0007669"/>
    <property type="project" value="InterPro"/>
</dbReference>
<dbReference type="SMART" id="SM00873">
    <property type="entry name" value="B3_4"/>
    <property type="match status" value="1"/>
</dbReference>
<dbReference type="EMBL" id="SLXK01000071">
    <property type="protein sequence ID" value="TCP18322.1"/>
    <property type="molecule type" value="Genomic_DNA"/>
</dbReference>
<dbReference type="Gene3D" id="3.50.40.10">
    <property type="entry name" value="Phenylalanyl-trna Synthetase, Chain B, domain 3"/>
    <property type="match status" value="1"/>
</dbReference>
<name>A0A4R2NBH7_9BACL</name>
<keyword evidence="2" id="KW-0670">Pyruvate</keyword>
<dbReference type="PANTHER" id="PTHR39209:SF2">
    <property type="entry name" value="CYTOPLASMIC PROTEIN"/>
    <property type="match status" value="1"/>
</dbReference>
<protein>
    <submittedName>
        <fullName evidence="2">Phosphoenolpyruvate synthase</fullName>
    </submittedName>
</protein>
<evidence type="ECO:0000313" key="3">
    <source>
        <dbReference type="Proteomes" id="UP000295416"/>
    </source>
</evidence>
<organism evidence="2 3">
    <name type="scientific">Scopulibacillus darangshiensis</name>
    <dbReference type="NCBI Taxonomy" id="442528"/>
    <lineage>
        <taxon>Bacteria</taxon>
        <taxon>Bacillati</taxon>
        <taxon>Bacillota</taxon>
        <taxon>Bacilli</taxon>
        <taxon>Bacillales</taxon>
        <taxon>Sporolactobacillaceae</taxon>
        <taxon>Scopulibacillus</taxon>
    </lineage>
</organism>
<reference evidence="2 3" key="1">
    <citation type="submission" date="2019-03" db="EMBL/GenBank/DDBJ databases">
        <title>Genomic Encyclopedia of Type Strains, Phase IV (KMG-IV): sequencing the most valuable type-strain genomes for metagenomic binning, comparative biology and taxonomic classification.</title>
        <authorList>
            <person name="Goeker M."/>
        </authorList>
    </citation>
    <scope>NUCLEOTIDE SEQUENCE [LARGE SCALE GENOMIC DNA]</scope>
    <source>
        <strain evidence="2 3">DSM 19377</strain>
    </source>
</reference>
<dbReference type="GO" id="GO:0004826">
    <property type="term" value="F:phenylalanine-tRNA ligase activity"/>
    <property type="evidence" value="ECO:0007669"/>
    <property type="project" value="InterPro"/>
</dbReference>
<dbReference type="Pfam" id="PF03483">
    <property type="entry name" value="B3_4"/>
    <property type="match status" value="1"/>
</dbReference>
<dbReference type="PANTHER" id="PTHR39209">
    <property type="match status" value="1"/>
</dbReference>